<evidence type="ECO:0008006" key="3">
    <source>
        <dbReference type="Google" id="ProtNLM"/>
    </source>
</evidence>
<name>A0A3G4V6W9_9VIBR</name>
<protein>
    <recommendedName>
        <fullName evidence="3">RiboL-PSP-HEPN domain-containing protein</fullName>
    </recommendedName>
</protein>
<proteinExistence type="predicted"/>
<dbReference type="Proteomes" id="UP000279760">
    <property type="component" value="Chromosome 1"/>
</dbReference>
<accession>A0A3G4V6W9</accession>
<dbReference type="AlphaFoldDB" id="A0A3G4V6W9"/>
<dbReference type="EMBL" id="CP033577">
    <property type="protein sequence ID" value="AYV20533.1"/>
    <property type="molecule type" value="Genomic_DNA"/>
</dbReference>
<reference evidence="1 2" key="1">
    <citation type="submission" date="2018-11" db="EMBL/GenBank/DDBJ databases">
        <title>Complete Genome Sequence of Vbrio mediterranei 117-T6: a Potential Pathogen Bacteria Isolated from the Conchocelis of Pyropia.</title>
        <authorList>
            <person name="Liu Q."/>
        </authorList>
    </citation>
    <scope>NUCLEOTIDE SEQUENCE [LARGE SCALE GENOMIC DNA]</scope>
    <source>
        <strain evidence="1 2">117-T6</strain>
    </source>
</reference>
<sequence length="230" mass="26473">MLEIEDTIANWHSYYMAPTVELLIGFADSTESQIASQIQNYRDNKKHVVVEHEGMPEADYMVTEFSGLTSDTWDLESVFTEYYPNLHRRSAVLTIVGVFEHEFDKLCQKCCDELKLDIQLEEVGGKGLERAIRYLSKHVKVEMHKSTQIWQTMLKIVKLRNALIHQDGKVVDHAGNQIAAIIEHCKAVDTLTIDENYQLVLYEGYLHFVLDTYKSYIELVNDSLLAKTKA</sequence>
<evidence type="ECO:0000313" key="1">
    <source>
        <dbReference type="EMBL" id="AYV20533.1"/>
    </source>
</evidence>
<organism evidence="1 2">
    <name type="scientific">Vibrio mediterranei</name>
    <dbReference type="NCBI Taxonomy" id="689"/>
    <lineage>
        <taxon>Bacteria</taxon>
        <taxon>Pseudomonadati</taxon>
        <taxon>Pseudomonadota</taxon>
        <taxon>Gammaproteobacteria</taxon>
        <taxon>Vibrionales</taxon>
        <taxon>Vibrionaceae</taxon>
        <taxon>Vibrio</taxon>
    </lineage>
</organism>
<dbReference type="RefSeq" id="WP_124940074.1">
    <property type="nucleotide sequence ID" value="NZ_CP033577.1"/>
</dbReference>
<gene>
    <name evidence="1" type="ORF">ECB94_04095</name>
</gene>
<evidence type="ECO:0000313" key="2">
    <source>
        <dbReference type="Proteomes" id="UP000279760"/>
    </source>
</evidence>